<protein>
    <recommendedName>
        <fullName evidence="15">ABC transporter</fullName>
    </recommendedName>
</protein>
<feature type="transmembrane region" description="Helical" evidence="10">
    <location>
        <begin position="211"/>
        <end position="232"/>
    </location>
</feature>
<dbReference type="PROSITE" id="PS00211">
    <property type="entry name" value="ABC_TRANSPORTER_1"/>
    <property type="match status" value="2"/>
</dbReference>
<dbReference type="Pfam" id="PF00664">
    <property type="entry name" value="ABC_membrane"/>
    <property type="match status" value="2"/>
</dbReference>
<dbReference type="PANTHER" id="PTHR24223">
    <property type="entry name" value="ATP-BINDING CASSETTE SUB-FAMILY C"/>
    <property type="match status" value="1"/>
</dbReference>
<feature type="domain" description="ABC transmembrane type-1" evidence="12">
    <location>
        <begin position="295"/>
        <end position="565"/>
    </location>
</feature>
<dbReference type="HOGENOM" id="CLU_000604_27_5_1"/>
<feature type="compositionally biased region" description="Basic and acidic residues" evidence="9">
    <location>
        <begin position="1564"/>
        <end position="1577"/>
    </location>
</feature>
<dbReference type="InterPro" id="IPR017871">
    <property type="entry name" value="ABC_transporter-like_CS"/>
</dbReference>
<feature type="transmembrane region" description="Helical" evidence="10">
    <location>
        <begin position="400"/>
        <end position="417"/>
    </location>
</feature>
<dbReference type="InterPro" id="IPR050173">
    <property type="entry name" value="ABC_transporter_C-like"/>
</dbReference>
<evidence type="ECO:0000256" key="4">
    <source>
        <dbReference type="ARBA" id="ARBA00022692"/>
    </source>
</evidence>
<dbReference type="InterPro" id="IPR056227">
    <property type="entry name" value="TMD0_ABC"/>
</dbReference>
<feature type="transmembrane region" description="Helical" evidence="10">
    <location>
        <begin position="325"/>
        <end position="346"/>
    </location>
</feature>
<keyword evidence="2" id="KW-0813">Transport</keyword>
<evidence type="ECO:0000256" key="1">
    <source>
        <dbReference type="ARBA" id="ARBA00004651"/>
    </source>
</evidence>
<gene>
    <name evidence="13" type="ORF">VHEMI09730</name>
</gene>
<dbReference type="STRING" id="1531966.A0A0A1TS37"/>
<feature type="compositionally biased region" description="Basic residues" evidence="9">
    <location>
        <begin position="1550"/>
        <end position="1563"/>
    </location>
</feature>
<dbReference type="PANTHER" id="PTHR24223:SF399">
    <property type="entry name" value="ABC TRANSPORTER ATNG"/>
    <property type="match status" value="1"/>
</dbReference>
<evidence type="ECO:0000256" key="10">
    <source>
        <dbReference type="SAM" id="Phobius"/>
    </source>
</evidence>
<dbReference type="SMART" id="SM00382">
    <property type="entry name" value="AAA"/>
    <property type="match status" value="2"/>
</dbReference>
<dbReference type="SUPFAM" id="SSF52540">
    <property type="entry name" value="P-loop containing nucleoside triphosphate hydrolases"/>
    <property type="match status" value="2"/>
</dbReference>
<feature type="transmembrane region" description="Helical" evidence="10">
    <location>
        <begin position="74"/>
        <end position="96"/>
    </location>
</feature>
<dbReference type="PROSITE" id="PS50929">
    <property type="entry name" value="ABC_TM1F"/>
    <property type="match status" value="2"/>
</dbReference>
<keyword evidence="6" id="KW-0067">ATP-binding</keyword>
<reference evidence="13 14" key="1">
    <citation type="journal article" date="2015" name="Genome Announc.">
        <title>Draft Genome Sequence and Gene Annotation of the Entomopathogenic Fungus Verticillium hemipterigenum.</title>
        <authorList>
            <person name="Horn F."/>
            <person name="Habel A."/>
            <person name="Scharf D.H."/>
            <person name="Dworschak J."/>
            <person name="Brakhage A.A."/>
            <person name="Guthke R."/>
            <person name="Hertweck C."/>
            <person name="Linde J."/>
        </authorList>
    </citation>
    <scope>NUCLEOTIDE SEQUENCE [LARGE SCALE GENOMIC DNA]</scope>
</reference>
<feature type="transmembrane region" description="Helical" evidence="10">
    <location>
        <begin position="1110"/>
        <end position="1133"/>
    </location>
</feature>
<keyword evidence="8 10" id="KW-0472">Membrane</keyword>
<feature type="domain" description="ABC transporter" evidence="11">
    <location>
        <begin position="1205"/>
        <end position="1491"/>
    </location>
</feature>
<dbReference type="InterPro" id="IPR044726">
    <property type="entry name" value="ABCC_6TM_D2"/>
</dbReference>
<feature type="transmembrane region" description="Helical" evidence="10">
    <location>
        <begin position="42"/>
        <end position="62"/>
    </location>
</feature>
<feature type="transmembrane region" description="Helical" evidence="10">
    <location>
        <begin position="925"/>
        <end position="951"/>
    </location>
</feature>
<dbReference type="OrthoDB" id="6500128at2759"/>
<evidence type="ECO:0000259" key="12">
    <source>
        <dbReference type="PROSITE" id="PS50929"/>
    </source>
</evidence>
<dbReference type="SUPFAM" id="SSF90123">
    <property type="entry name" value="ABC transporter transmembrane region"/>
    <property type="match status" value="2"/>
</dbReference>
<name>A0A0A1TS37_9HYPO</name>
<dbReference type="Pfam" id="PF00005">
    <property type="entry name" value="ABC_tran"/>
    <property type="match status" value="2"/>
</dbReference>
<feature type="transmembrane region" description="Helical" evidence="10">
    <location>
        <begin position="539"/>
        <end position="560"/>
    </location>
</feature>
<evidence type="ECO:0000256" key="9">
    <source>
        <dbReference type="SAM" id="MobiDB-lite"/>
    </source>
</evidence>
<evidence type="ECO:0000256" key="6">
    <source>
        <dbReference type="ARBA" id="ARBA00022840"/>
    </source>
</evidence>
<evidence type="ECO:0000256" key="7">
    <source>
        <dbReference type="ARBA" id="ARBA00022989"/>
    </source>
</evidence>
<keyword evidence="3" id="KW-1003">Cell membrane</keyword>
<dbReference type="PROSITE" id="PS50893">
    <property type="entry name" value="ABC_TRANSPORTER_2"/>
    <property type="match status" value="2"/>
</dbReference>
<feature type="transmembrane region" description="Helical" evidence="10">
    <location>
        <begin position="292"/>
        <end position="313"/>
    </location>
</feature>
<feature type="transmembrane region" description="Helical" evidence="10">
    <location>
        <begin position="171"/>
        <end position="191"/>
    </location>
</feature>
<feature type="transmembrane region" description="Helical" evidence="10">
    <location>
        <begin position="116"/>
        <end position="134"/>
    </location>
</feature>
<feature type="transmembrane region" description="Helical" evidence="10">
    <location>
        <begin position="887"/>
        <end position="905"/>
    </location>
</feature>
<dbReference type="InterPro" id="IPR011527">
    <property type="entry name" value="ABC1_TM_dom"/>
</dbReference>
<feature type="transmembrane region" description="Helical" evidence="10">
    <location>
        <begin position="423"/>
        <end position="440"/>
    </location>
</feature>
<keyword evidence="5" id="KW-0547">Nucleotide-binding</keyword>
<dbReference type="InterPro" id="IPR036640">
    <property type="entry name" value="ABC1_TM_sf"/>
</dbReference>
<keyword evidence="14" id="KW-1185">Reference proteome</keyword>
<keyword evidence="7 10" id="KW-1133">Transmembrane helix</keyword>
<dbReference type="InterPro" id="IPR003593">
    <property type="entry name" value="AAA+_ATPase"/>
</dbReference>
<dbReference type="Gene3D" id="3.40.50.300">
    <property type="entry name" value="P-loop containing nucleotide triphosphate hydrolases"/>
    <property type="match status" value="2"/>
</dbReference>
<feature type="transmembrane region" description="Helical" evidence="10">
    <location>
        <begin position="1001"/>
        <end position="1021"/>
    </location>
</feature>
<evidence type="ECO:0000256" key="2">
    <source>
        <dbReference type="ARBA" id="ARBA00022448"/>
    </source>
</evidence>
<feature type="region of interest" description="Disordered" evidence="9">
    <location>
        <begin position="1529"/>
        <end position="1649"/>
    </location>
</feature>
<evidence type="ECO:0000313" key="13">
    <source>
        <dbReference type="EMBL" id="CEJ94182.1"/>
    </source>
</evidence>
<dbReference type="GO" id="GO:0005524">
    <property type="term" value="F:ATP binding"/>
    <property type="evidence" value="ECO:0007669"/>
    <property type="project" value="UniProtKB-KW"/>
</dbReference>
<dbReference type="EMBL" id="CDHN01000006">
    <property type="protein sequence ID" value="CEJ94182.1"/>
    <property type="molecule type" value="Genomic_DNA"/>
</dbReference>
<feature type="transmembrane region" description="Helical" evidence="10">
    <location>
        <begin position="1027"/>
        <end position="1046"/>
    </location>
</feature>
<feature type="transmembrane region" description="Helical" evidence="10">
    <location>
        <begin position="503"/>
        <end position="527"/>
    </location>
</feature>
<accession>A0A0A1TS37</accession>
<dbReference type="CDD" id="cd18580">
    <property type="entry name" value="ABC_6TM_ABCC_D2"/>
    <property type="match status" value="1"/>
</dbReference>
<dbReference type="GO" id="GO:0005886">
    <property type="term" value="C:plasma membrane"/>
    <property type="evidence" value="ECO:0007669"/>
    <property type="project" value="UniProtKB-SubCell"/>
</dbReference>
<feature type="domain" description="ABC transporter" evidence="11">
    <location>
        <begin position="617"/>
        <end position="844"/>
    </location>
</feature>
<feature type="compositionally biased region" description="Polar residues" evidence="9">
    <location>
        <begin position="1603"/>
        <end position="1625"/>
    </location>
</feature>
<dbReference type="InterPro" id="IPR003439">
    <property type="entry name" value="ABC_transporter-like_ATP-bd"/>
</dbReference>
<feature type="compositionally biased region" description="Basic and acidic residues" evidence="9">
    <location>
        <begin position="1635"/>
        <end position="1649"/>
    </location>
</feature>
<evidence type="ECO:0000256" key="5">
    <source>
        <dbReference type="ARBA" id="ARBA00022741"/>
    </source>
</evidence>
<organism evidence="13 14">
    <name type="scientific">[Torrubiella] hemipterigena</name>
    <dbReference type="NCBI Taxonomy" id="1531966"/>
    <lineage>
        <taxon>Eukaryota</taxon>
        <taxon>Fungi</taxon>
        <taxon>Dikarya</taxon>
        <taxon>Ascomycota</taxon>
        <taxon>Pezizomycotina</taxon>
        <taxon>Sordariomycetes</taxon>
        <taxon>Hypocreomycetidae</taxon>
        <taxon>Hypocreales</taxon>
        <taxon>Clavicipitaceae</taxon>
        <taxon>Clavicipitaceae incertae sedis</taxon>
        <taxon>'Torrubiella' clade</taxon>
    </lineage>
</organism>
<evidence type="ECO:0000259" key="11">
    <source>
        <dbReference type="PROSITE" id="PS50893"/>
    </source>
</evidence>
<dbReference type="Pfam" id="PF24357">
    <property type="entry name" value="TMD0_ABC"/>
    <property type="match status" value="1"/>
</dbReference>
<evidence type="ECO:0000313" key="14">
    <source>
        <dbReference type="Proteomes" id="UP000039046"/>
    </source>
</evidence>
<comment type="subcellular location">
    <subcellularLocation>
        <location evidence="1">Cell membrane</location>
        <topology evidence="1">Multi-pass membrane protein</topology>
    </subcellularLocation>
</comment>
<sequence length="1649" mass="182867">MNIAEHVRRAFSDKSVAIPSNDGFFGPGYNGDFDFTILFENVFFSLTPSVIALLLCVISLFTDRGRPTIAKRGILLWAKLVSIGVIFVVEIAKAVIWSGYQASQQDTTAALTETTIVASILSPIATIALGYLLYSDHVHTFRPSSLLSIYCTLSTVVEIIRSRTFLLRPSLNVVGGLSLVIAIFKVVIVVLQEIPKPLKQDDADEKLAQDAVAGFWNRTFVIWINSTLFIGFRRSLSMNDLGSLGPDFSSHSLVQKFERIWEASAKNKPHALTKACYRALFWPFVLTALPRLSYTALTFAAAFLLQALLQYLGTDNPSDDERKRLIAATFITYLGRSVSTTMYSYLANFTATRLRGMIVGQILKKNLRLAATTAAEAAALTHISADIEGILDSIRMVHDLWIGLLELAVGLYILSTIVGKAFFLPLVPIIISTFIGWYVGKRMGPATMGWNQAIQDRISTISAIMGQITGIKMIGLEQIIVDFIQGLRKFEIEKSKIARKIRIIMITFLPINYWFTPLVLVIGGRYWTIWKDGLEPVSVFTAFAFVSFLGDPVNALFNLWPDVNALLASFTRIQIFLNLPEAEDPRQLRNFATRTSLEETSKKPVNDLVQAAKERCISLLDVSINSIENDSVVLKNVNLSVSLNTLTIIIGAVRSGKSTLLKAFIGEAMPSSGKIQVLTKDIAYCGQSTWLPNITIRQAIIGLTDFDEERFQTVIRACALEHDIQQMEGGDSHMTGQNGSKLSGGQRQRLCLARAIYSLSPIVVCDDILSSLDAVTSKCVFEGVFGPEGFLQQQGRTAILATHATEWLPFAHQAIMLQNFEARSYTTPEEIQNLSRTVATIDAPSVSVADVNQPVEDNNNLIRVKEEVQNPASPMDSSLYRFYFQDVSPWMFALFLALILSVGTLEKFPDVYMRIWIEKDPTSTSYVWGMFGLSCLAMVINGAAAWLYQIVMIPKAASKMHLIYIKAVMRATLPYLTSTNNGSLLNRFGQDMSLLAKEMPMALYSVSYMTAILLTTVGMIVSGTKYAFVFLPFIAFILLVLQAFYLRTSRQMRLLDLEAKTPLYTKISETCSGIEHIRTFGWEDHVIDESLELLDYSQKSFYYMYSIQRWLLLVLDLTGTVIATILVAIALQWTHTTSQPSLGLSLLGMLNFSGIAQRMVLVWTNLETSLGSITRLKTFVKDTPKEEDGPDTKPAPDLWPAAGSVEFHHVSSSYSAGGEPIMALENINITINAGEKVVVTGRTGSGKSSFMLTILNFLHLTGTVSIDGIDISKVPREQLRRAITTLPQDPVIIPGTLRQNLLPFEPCMERLVAPRAEEKGKEPIVEDEEPVDIDDLDEVQVNDNAGNVIEVDEGGILHDGAVYQVLKDLGLEDYVLERGGLDVEIKLMEFSAGQKQLVAIARAMLHRLKYRTKIVLMDELTSSLDYDTDRRVQRALKIAFSKCTRIIISHRSTGLEDCDRILTLKDGWLTGQREIERDTSDDYDSPFDENEREAMRQTAANVQRAAQSEPLQAIPLSWMGADDAKRWLEETETETSGVDGSDANRPDVIHRRHIKASIKALRRAKQERDGTRSRKSTDSQAGSQRTVKSSASRRSNASGSSNVTAQAPNTSDEVGEGSQSRQIASQDPVVGDSSEAIKPEHADGRSDAE</sequence>
<evidence type="ECO:0000256" key="8">
    <source>
        <dbReference type="ARBA" id="ARBA00023136"/>
    </source>
</evidence>
<dbReference type="GO" id="GO:0140359">
    <property type="term" value="F:ABC-type transporter activity"/>
    <property type="evidence" value="ECO:0007669"/>
    <property type="project" value="InterPro"/>
</dbReference>
<evidence type="ECO:0008006" key="15">
    <source>
        <dbReference type="Google" id="ProtNLM"/>
    </source>
</evidence>
<keyword evidence="4 10" id="KW-0812">Transmembrane</keyword>
<dbReference type="Proteomes" id="UP000039046">
    <property type="component" value="Unassembled WGS sequence"/>
</dbReference>
<feature type="compositionally biased region" description="Polar residues" evidence="9">
    <location>
        <begin position="1578"/>
        <end position="1588"/>
    </location>
</feature>
<proteinExistence type="predicted"/>
<dbReference type="GO" id="GO:0016887">
    <property type="term" value="F:ATP hydrolysis activity"/>
    <property type="evidence" value="ECO:0007669"/>
    <property type="project" value="InterPro"/>
</dbReference>
<feature type="compositionally biased region" description="Low complexity" evidence="9">
    <location>
        <begin position="1589"/>
        <end position="1602"/>
    </location>
</feature>
<evidence type="ECO:0000256" key="3">
    <source>
        <dbReference type="ARBA" id="ARBA00022475"/>
    </source>
</evidence>
<dbReference type="InterPro" id="IPR027417">
    <property type="entry name" value="P-loop_NTPase"/>
</dbReference>
<dbReference type="Gene3D" id="1.20.1560.10">
    <property type="entry name" value="ABC transporter type 1, transmembrane domain"/>
    <property type="match status" value="2"/>
</dbReference>
<feature type="domain" description="ABC transmembrane type-1" evidence="12">
    <location>
        <begin position="887"/>
        <end position="1168"/>
    </location>
</feature>